<dbReference type="NCBIfam" id="TIGR00964">
    <property type="entry name" value="secE_bact"/>
    <property type="match status" value="1"/>
</dbReference>
<reference evidence="11" key="1">
    <citation type="submission" date="2009-09" db="EMBL/GenBank/DDBJ databases">
        <title>The complete chromosome of Desulfohalobium retbaense DSM 5692.</title>
        <authorList>
            <consortium name="US DOE Joint Genome Institute (JGI-PGF)"/>
            <person name="Lucas S."/>
            <person name="Copeland A."/>
            <person name="Lapidus A."/>
            <person name="Glavina del Rio T."/>
            <person name="Dalin E."/>
            <person name="Tice H."/>
            <person name="Bruce D."/>
            <person name="Goodwin L."/>
            <person name="Pitluck S."/>
            <person name="Kyrpides N."/>
            <person name="Mavromatis K."/>
            <person name="Ivanova N."/>
            <person name="Mikhailova N."/>
            <person name="Munk A.C."/>
            <person name="Brettin T."/>
            <person name="Detter J.C."/>
            <person name="Han C."/>
            <person name="Tapia R."/>
            <person name="Larimer F."/>
            <person name="Land M."/>
            <person name="Hauser L."/>
            <person name="Markowitz V."/>
            <person name="Cheng J.-F."/>
            <person name="Hugenholtz P."/>
            <person name="Woyke T."/>
            <person name="Wu D."/>
            <person name="Spring S."/>
            <person name="Klenk H.-P."/>
            <person name="Eisen J.A."/>
        </authorList>
    </citation>
    <scope>NUCLEOTIDE SEQUENCE [LARGE SCALE GENOMIC DNA]</scope>
    <source>
        <strain evidence="11">DSM 5692</strain>
    </source>
</reference>
<comment type="subunit">
    <text evidence="9">Component of the Sec protein translocase complex. Heterotrimer consisting of SecY, SecE and SecG subunits. The heterotrimers can form oligomers, although 1 heterotrimer is thought to be able to translocate proteins. Interacts with the ribosome. Interacts with SecDF, and other proteins may be involved. Interacts with SecA.</text>
</comment>
<accession>C8X488</accession>
<dbReference type="GO" id="GO:0009306">
    <property type="term" value="P:protein secretion"/>
    <property type="evidence" value="ECO:0007669"/>
    <property type="project" value="UniProtKB-UniRule"/>
</dbReference>
<comment type="function">
    <text evidence="9">Essential subunit of the Sec protein translocation channel SecYEG. Clamps together the 2 halves of SecY. May contact the channel plug during translocation.</text>
</comment>
<dbReference type="Proteomes" id="UP000001052">
    <property type="component" value="Chromosome"/>
</dbReference>
<keyword evidence="9" id="KW-0997">Cell inner membrane</keyword>
<feature type="transmembrane region" description="Helical" evidence="9">
    <location>
        <begin position="55"/>
        <end position="77"/>
    </location>
</feature>
<evidence type="ECO:0000313" key="11">
    <source>
        <dbReference type="Proteomes" id="UP000001052"/>
    </source>
</evidence>
<keyword evidence="5 9" id="KW-0653">Protein transport</keyword>
<evidence type="ECO:0000313" key="10">
    <source>
        <dbReference type="EMBL" id="ACV69362.1"/>
    </source>
</evidence>
<dbReference type="PANTHER" id="PTHR33910:SF1">
    <property type="entry name" value="PROTEIN TRANSLOCASE SUBUNIT SECE"/>
    <property type="match status" value="1"/>
</dbReference>
<sequence>MAKKKKKNLEQAKKQDQGLQGKIAQFKEFFEESQVELKKVTWPTRKETLQMSGTVLLFVAVLALFLGLVDVTLAKIIEAVLS</sequence>
<dbReference type="HOGENOM" id="CLU_113663_7_1_7"/>
<dbReference type="EMBL" id="CP001734">
    <property type="protein sequence ID" value="ACV69362.1"/>
    <property type="molecule type" value="Genomic_DNA"/>
</dbReference>
<dbReference type="GO" id="GO:0006605">
    <property type="term" value="P:protein targeting"/>
    <property type="evidence" value="ECO:0007669"/>
    <property type="project" value="UniProtKB-UniRule"/>
</dbReference>
<reference evidence="10 11" key="2">
    <citation type="journal article" date="2010" name="Stand. Genomic Sci.">
        <title>Complete genome sequence of Desulfohalobium retbaense type strain (HR(100)).</title>
        <authorList>
            <person name="Spring S."/>
            <person name="Nolan M."/>
            <person name="Lapidus A."/>
            <person name="Glavina Del Rio T."/>
            <person name="Copeland A."/>
            <person name="Tice H."/>
            <person name="Cheng J.F."/>
            <person name="Lucas S."/>
            <person name="Land M."/>
            <person name="Chen F."/>
            <person name="Bruce D."/>
            <person name="Goodwin L."/>
            <person name="Pitluck S."/>
            <person name="Ivanova N."/>
            <person name="Mavromatis K."/>
            <person name="Mikhailova N."/>
            <person name="Pati A."/>
            <person name="Chen A."/>
            <person name="Palaniappan K."/>
            <person name="Hauser L."/>
            <person name="Chang Y.J."/>
            <person name="Jeffries C.D."/>
            <person name="Munk C."/>
            <person name="Kiss H."/>
            <person name="Chain P."/>
            <person name="Han C."/>
            <person name="Brettin T."/>
            <person name="Detter J.C."/>
            <person name="Schuler E."/>
            <person name="Goker M."/>
            <person name="Rohde M."/>
            <person name="Bristow J."/>
            <person name="Eisen J.A."/>
            <person name="Markowitz V."/>
            <person name="Hugenholtz P."/>
            <person name="Kyrpides N.C."/>
            <person name="Klenk H.P."/>
        </authorList>
    </citation>
    <scope>NUCLEOTIDE SEQUENCE [LARGE SCALE GENOMIC DNA]</scope>
    <source>
        <strain evidence="10 11">DSM 5692</strain>
    </source>
</reference>
<dbReference type="GO" id="GO:0008320">
    <property type="term" value="F:protein transmembrane transporter activity"/>
    <property type="evidence" value="ECO:0007669"/>
    <property type="project" value="UniProtKB-UniRule"/>
</dbReference>
<keyword evidence="8 9" id="KW-0472">Membrane</keyword>
<dbReference type="RefSeq" id="WP_015752504.1">
    <property type="nucleotide sequence ID" value="NC_013223.1"/>
</dbReference>
<name>C8X488_DESRD</name>
<dbReference type="GO" id="GO:0065002">
    <property type="term" value="P:intracellular protein transmembrane transport"/>
    <property type="evidence" value="ECO:0007669"/>
    <property type="project" value="UniProtKB-UniRule"/>
</dbReference>
<evidence type="ECO:0000256" key="1">
    <source>
        <dbReference type="ARBA" id="ARBA00004370"/>
    </source>
</evidence>
<protein>
    <recommendedName>
        <fullName evidence="9">Protein translocase subunit SecE</fullName>
    </recommendedName>
</protein>
<evidence type="ECO:0000256" key="3">
    <source>
        <dbReference type="ARBA" id="ARBA00022475"/>
    </source>
</evidence>
<dbReference type="Pfam" id="PF00584">
    <property type="entry name" value="SecE"/>
    <property type="match status" value="1"/>
</dbReference>
<dbReference type="STRING" id="485915.Dret_2078"/>
<comment type="subcellular location">
    <subcellularLocation>
        <location evidence="9">Cell inner membrane</location>
        <topology evidence="9">Single-pass membrane protein</topology>
    </subcellularLocation>
    <subcellularLocation>
        <location evidence="1">Membrane</location>
    </subcellularLocation>
</comment>
<comment type="similarity">
    <text evidence="9">Belongs to the SecE/SEC61-gamma family.</text>
</comment>
<dbReference type="GO" id="GO:0005886">
    <property type="term" value="C:plasma membrane"/>
    <property type="evidence" value="ECO:0007669"/>
    <property type="project" value="UniProtKB-SubCell"/>
</dbReference>
<evidence type="ECO:0000256" key="7">
    <source>
        <dbReference type="ARBA" id="ARBA00023010"/>
    </source>
</evidence>
<dbReference type="Gene3D" id="1.20.5.1030">
    <property type="entry name" value="Preprotein translocase secy subunit"/>
    <property type="match status" value="1"/>
</dbReference>
<dbReference type="AlphaFoldDB" id="C8X488"/>
<keyword evidence="3 9" id="KW-1003">Cell membrane</keyword>
<keyword evidence="7 9" id="KW-0811">Translocation</keyword>
<evidence type="ECO:0000256" key="8">
    <source>
        <dbReference type="ARBA" id="ARBA00023136"/>
    </source>
</evidence>
<dbReference type="eggNOG" id="COG0690">
    <property type="taxonomic scope" value="Bacteria"/>
</dbReference>
<dbReference type="PROSITE" id="PS01067">
    <property type="entry name" value="SECE_SEC61G"/>
    <property type="match status" value="1"/>
</dbReference>
<dbReference type="GO" id="GO:0043952">
    <property type="term" value="P:protein transport by the Sec complex"/>
    <property type="evidence" value="ECO:0007669"/>
    <property type="project" value="UniProtKB-UniRule"/>
</dbReference>
<dbReference type="KEGG" id="drt:Dret_2078"/>
<dbReference type="HAMAP" id="MF_00422">
    <property type="entry name" value="SecE"/>
    <property type="match status" value="1"/>
</dbReference>
<gene>
    <name evidence="9" type="primary">secE</name>
    <name evidence="10" type="ordered locus">Dret_2078</name>
</gene>
<evidence type="ECO:0000256" key="9">
    <source>
        <dbReference type="HAMAP-Rule" id="MF_00422"/>
    </source>
</evidence>
<keyword evidence="4 9" id="KW-0812">Transmembrane</keyword>
<dbReference type="InterPro" id="IPR005807">
    <property type="entry name" value="SecE_bac"/>
</dbReference>
<dbReference type="PANTHER" id="PTHR33910">
    <property type="entry name" value="PROTEIN TRANSLOCASE SUBUNIT SECE"/>
    <property type="match status" value="1"/>
</dbReference>
<evidence type="ECO:0000256" key="5">
    <source>
        <dbReference type="ARBA" id="ARBA00022927"/>
    </source>
</evidence>
<evidence type="ECO:0000256" key="2">
    <source>
        <dbReference type="ARBA" id="ARBA00022448"/>
    </source>
</evidence>
<dbReference type="InterPro" id="IPR038379">
    <property type="entry name" value="SecE_sf"/>
</dbReference>
<proteinExistence type="inferred from homology"/>
<dbReference type="InterPro" id="IPR001901">
    <property type="entry name" value="Translocase_SecE/Sec61-g"/>
</dbReference>
<keyword evidence="2 9" id="KW-0813">Transport</keyword>
<dbReference type="OrthoDB" id="9812738at2"/>
<keyword evidence="11" id="KW-1185">Reference proteome</keyword>
<evidence type="ECO:0000256" key="4">
    <source>
        <dbReference type="ARBA" id="ARBA00022692"/>
    </source>
</evidence>
<organism evidence="10 11">
    <name type="scientific">Desulfohalobium retbaense (strain ATCC 49708 / DSM 5692 / JCM 16813 / HR100)</name>
    <dbReference type="NCBI Taxonomy" id="485915"/>
    <lineage>
        <taxon>Bacteria</taxon>
        <taxon>Pseudomonadati</taxon>
        <taxon>Thermodesulfobacteriota</taxon>
        <taxon>Desulfovibrionia</taxon>
        <taxon>Desulfovibrionales</taxon>
        <taxon>Desulfohalobiaceae</taxon>
        <taxon>Desulfohalobium</taxon>
    </lineage>
</organism>
<evidence type="ECO:0000256" key="6">
    <source>
        <dbReference type="ARBA" id="ARBA00022989"/>
    </source>
</evidence>
<keyword evidence="6 9" id="KW-1133">Transmembrane helix</keyword>